<dbReference type="PANTHER" id="PTHR43201">
    <property type="entry name" value="ACYL-COA SYNTHETASE"/>
    <property type="match status" value="1"/>
</dbReference>
<dbReference type="Pfam" id="PF00501">
    <property type="entry name" value="AMP-binding"/>
    <property type="match status" value="1"/>
</dbReference>
<comment type="caution">
    <text evidence="2">The sequence shown here is derived from an EMBL/GenBank/DDBJ whole genome shotgun (WGS) entry which is preliminary data.</text>
</comment>
<dbReference type="Gene3D" id="3.40.50.12780">
    <property type="entry name" value="N-terminal domain of ligase-like"/>
    <property type="match status" value="1"/>
</dbReference>
<gene>
    <name evidence="2" type="ORF">ACFSSB_05080</name>
</gene>
<dbReference type="EMBL" id="JBHULM010000007">
    <property type="protein sequence ID" value="MFD2541686.1"/>
    <property type="molecule type" value="Genomic_DNA"/>
</dbReference>
<accession>A0ABW5K1I2</accession>
<dbReference type="InterPro" id="IPR045851">
    <property type="entry name" value="AMP-bd_C_sf"/>
</dbReference>
<feature type="domain" description="AMP-dependent synthetase/ligase" evidence="1">
    <location>
        <begin position="60"/>
        <end position="222"/>
    </location>
</feature>
<evidence type="ECO:0000313" key="2">
    <source>
        <dbReference type="EMBL" id="MFD2541686.1"/>
    </source>
</evidence>
<sequence length="361" mass="40904">MAPKYDKIHNRFKLNENTYCFEELKEVGYSLVKEGLPYEKIIGDFLIDWLDGKDYILAQTSGSTGKPKTIKLKKQAMVHSAIATGDFFNLKPGDTALHCLPCKYIAGKMMLVRAMILGLEIDLVEPTSQPIFDYERKYDFSAMVPLQLEKITTYCNNIKTIIVGGSSVSSKLKDAIQDIKTNVFETYGMTETITHIAVKKLNNWSTQEGETKPSADTYFKILPNITITQDERNCLVIDAPKISETKIITNDVVKMHSKTSFEWLGRIDNVINSGGIKFFPEQLEAKLQSKIANRFFITKEADEKLGECIVLILESKTNTVDASVFSELEKFEIPKKIYSVEKFTESENGKILRQETLKNSK</sequence>
<keyword evidence="3" id="KW-1185">Reference proteome</keyword>
<name>A0ABW5K1I2_9FLAO</name>
<dbReference type="Proteomes" id="UP001597467">
    <property type="component" value="Unassembled WGS sequence"/>
</dbReference>
<reference evidence="3" key="1">
    <citation type="journal article" date="2019" name="Int. J. Syst. Evol. Microbiol.">
        <title>The Global Catalogue of Microorganisms (GCM) 10K type strain sequencing project: providing services to taxonomists for standard genome sequencing and annotation.</title>
        <authorList>
            <consortium name="The Broad Institute Genomics Platform"/>
            <consortium name="The Broad Institute Genome Sequencing Center for Infectious Disease"/>
            <person name="Wu L."/>
            <person name="Ma J."/>
        </authorList>
    </citation>
    <scope>NUCLEOTIDE SEQUENCE [LARGE SCALE GENOMIC DNA]</scope>
    <source>
        <strain evidence="3">KCTC 42808</strain>
    </source>
</reference>
<protein>
    <submittedName>
        <fullName evidence="2">AMP-binding protein</fullName>
    </submittedName>
</protein>
<dbReference type="InterPro" id="IPR042099">
    <property type="entry name" value="ANL_N_sf"/>
</dbReference>
<evidence type="ECO:0000313" key="3">
    <source>
        <dbReference type="Proteomes" id="UP001597467"/>
    </source>
</evidence>
<dbReference type="RefSeq" id="WP_379901652.1">
    <property type="nucleotide sequence ID" value="NZ_JBHULM010000007.1"/>
</dbReference>
<dbReference type="InterPro" id="IPR000873">
    <property type="entry name" value="AMP-dep_synth/lig_dom"/>
</dbReference>
<evidence type="ECO:0000259" key="1">
    <source>
        <dbReference type="Pfam" id="PF00501"/>
    </source>
</evidence>
<organism evidence="2 3">
    <name type="scientific">Lacinutrix gracilariae</name>
    <dbReference type="NCBI Taxonomy" id="1747198"/>
    <lineage>
        <taxon>Bacteria</taxon>
        <taxon>Pseudomonadati</taxon>
        <taxon>Bacteroidota</taxon>
        <taxon>Flavobacteriia</taxon>
        <taxon>Flavobacteriales</taxon>
        <taxon>Flavobacteriaceae</taxon>
        <taxon>Lacinutrix</taxon>
    </lineage>
</organism>
<proteinExistence type="predicted"/>
<dbReference type="SUPFAM" id="SSF56801">
    <property type="entry name" value="Acetyl-CoA synthetase-like"/>
    <property type="match status" value="1"/>
</dbReference>
<dbReference type="PANTHER" id="PTHR43201:SF32">
    <property type="entry name" value="2-SUCCINYLBENZOATE--COA LIGASE, CHLOROPLASTIC_PEROXISOMAL"/>
    <property type="match status" value="1"/>
</dbReference>
<dbReference type="Gene3D" id="3.30.300.30">
    <property type="match status" value="1"/>
</dbReference>